<name>A0A418SD60_9RHOB</name>
<dbReference type="AlphaFoldDB" id="A0A418SD60"/>
<reference evidence="2 3" key="1">
    <citation type="submission" date="2020-08" db="EMBL/GenBank/DDBJ databases">
        <title>Genome sequence of Rhodobacteraceae bacterium Lw-13e.</title>
        <authorList>
            <person name="Poehlein A."/>
            <person name="Wolter L."/>
            <person name="Daniel R."/>
            <person name="Brinkhoff T."/>
        </authorList>
    </citation>
    <scope>NUCLEOTIDE SEQUENCE [LARGE SCALE GENOMIC DNA]</scope>
    <source>
        <strain evidence="2 3">Lw-13e</strain>
        <plasmid evidence="2 3">p49</plasmid>
    </source>
</reference>
<keyword evidence="3" id="KW-1185">Reference proteome</keyword>
<dbReference type="KEGG" id="palw:PSAL_038110"/>
<dbReference type="PANTHER" id="PTHR23028">
    <property type="entry name" value="ACETYLTRANSFERASE"/>
    <property type="match status" value="1"/>
</dbReference>
<evidence type="ECO:0000259" key="1">
    <source>
        <dbReference type="Pfam" id="PF01757"/>
    </source>
</evidence>
<dbReference type="Pfam" id="PF01757">
    <property type="entry name" value="Acyl_transf_3"/>
    <property type="match status" value="1"/>
</dbReference>
<dbReference type="OrthoDB" id="9796461at2"/>
<sequence>MVEQSATLGADSATPAAAKRKSIATLQVMRGIAAVAVVFYHVYIILMEPEYGAEVLFRPVARYGFLGVSFFFVLSGFIIFMAHRRDLGRPGSIPVYLYKRAARVYPAYWIYLTLFLVAAAMGIGYPDFSWAPLNLASSYILFPLVEDMTLPLKVAWTLVYEIRFYLIFVLLLVFGARMLWAFVGWGVAILVCFLAGIDVPDVMSVWNLYFLAGMLGYLVLDRIPERAGGLIFGLGVALFVLYGALSTDVGRIADLAHRAEGLHFLLAPTFLALILGGILLERRHEIRFPSILMLLGDASYSIYLVHSAVISATFLIGGKVGLITLMGLHAFFIFAFVFAVLCGTIAYLVIERPLIHLSRRLLG</sequence>
<gene>
    <name evidence="2" type="ORF">PSAL_038110</name>
</gene>
<accession>A0A418SD60</accession>
<evidence type="ECO:0000313" key="3">
    <source>
        <dbReference type="Proteomes" id="UP000283786"/>
    </source>
</evidence>
<geneLocation type="plasmid" evidence="2 3">
    <name>p49</name>
</geneLocation>
<dbReference type="PANTHER" id="PTHR23028:SF131">
    <property type="entry name" value="BLR2367 PROTEIN"/>
    <property type="match status" value="1"/>
</dbReference>
<dbReference type="EMBL" id="CP060439">
    <property type="protein sequence ID" value="QPM92547.1"/>
    <property type="molecule type" value="Genomic_DNA"/>
</dbReference>
<proteinExistence type="predicted"/>
<protein>
    <recommendedName>
        <fullName evidence="1">Acyltransferase 3 domain-containing protein</fullName>
    </recommendedName>
</protein>
<dbReference type="InterPro" id="IPR050879">
    <property type="entry name" value="Acyltransferase_3"/>
</dbReference>
<evidence type="ECO:0000313" key="2">
    <source>
        <dbReference type="EMBL" id="QPM92547.1"/>
    </source>
</evidence>
<dbReference type="GO" id="GO:0016747">
    <property type="term" value="F:acyltransferase activity, transferring groups other than amino-acyl groups"/>
    <property type="evidence" value="ECO:0007669"/>
    <property type="project" value="InterPro"/>
</dbReference>
<keyword evidence="2" id="KW-0614">Plasmid</keyword>
<dbReference type="GO" id="GO:0016020">
    <property type="term" value="C:membrane"/>
    <property type="evidence" value="ECO:0007669"/>
    <property type="project" value="TreeGrafter"/>
</dbReference>
<dbReference type="GO" id="GO:0000271">
    <property type="term" value="P:polysaccharide biosynthetic process"/>
    <property type="evidence" value="ECO:0007669"/>
    <property type="project" value="TreeGrafter"/>
</dbReference>
<dbReference type="RefSeq" id="WP_119840348.1">
    <property type="nucleotide sequence ID" value="NZ_CP060439.1"/>
</dbReference>
<organism evidence="2 3">
    <name type="scientific">Pseudooceanicola algae</name>
    <dbReference type="NCBI Taxonomy" id="1537215"/>
    <lineage>
        <taxon>Bacteria</taxon>
        <taxon>Pseudomonadati</taxon>
        <taxon>Pseudomonadota</taxon>
        <taxon>Alphaproteobacteria</taxon>
        <taxon>Rhodobacterales</taxon>
        <taxon>Paracoccaceae</taxon>
        <taxon>Pseudooceanicola</taxon>
    </lineage>
</organism>
<dbReference type="InterPro" id="IPR002656">
    <property type="entry name" value="Acyl_transf_3_dom"/>
</dbReference>
<dbReference type="Proteomes" id="UP000283786">
    <property type="component" value="Plasmid p49"/>
</dbReference>
<feature type="domain" description="Acyltransferase 3" evidence="1">
    <location>
        <begin position="25"/>
        <end position="347"/>
    </location>
</feature>